<feature type="compositionally biased region" description="Low complexity" evidence="1">
    <location>
        <begin position="93"/>
        <end position="113"/>
    </location>
</feature>
<organism evidence="2 3">
    <name type="scientific">Cuculus canorus</name>
    <name type="common">Common cuckoo</name>
    <dbReference type="NCBI Taxonomy" id="55661"/>
    <lineage>
        <taxon>Eukaryota</taxon>
        <taxon>Metazoa</taxon>
        <taxon>Chordata</taxon>
        <taxon>Craniata</taxon>
        <taxon>Vertebrata</taxon>
        <taxon>Euteleostomi</taxon>
        <taxon>Archelosauria</taxon>
        <taxon>Archosauria</taxon>
        <taxon>Dinosauria</taxon>
        <taxon>Saurischia</taxon>
        <taxon>Theropoda</taxon>
        <taxon>Coelurosauria</taxon>
        <taxon>Aves</taxon>
        <taxon>Neognathae</taxon>
        <taxon>Neoaves</taxon>
        <taxon>Otidimorphae</taxon>
        <taxon>Cuculiformes</taxon>
        <taxon>Cuculidae</taxon>
        <taxon>Cuculus</taxon>
    </lineage>
</organism>
<sequence length="119" mass="12615">PEQPHALNLLPYPRMNEEPRPGHDPGGVGAEIPTDPCTGDCVLSSVPFSRCSPPPSSAPFPSPDVLQPLPQLLEPGRGNKVEQPEEKPGAAAGGSLELYPSSGSSSSRWFHSGQRIPER</sequence>
<dbReference type="Proteomes" id="UP000053760">
    <property type="component" value="Unassembled WGS sequence"/>
</dbReference>
<feature type="non-terminal residue" evidence="2">
    <location>
        <position position="1"/>
    </location>
</feature>
<proteinExistence type="predicted"/>
<evidence type="ECO:0000256" key="1">
    <source>
        <dbReference type="SAM" id="MobiDB-lite"/>
    </source>
</evidence>
<evidence type="ECO:0000313" key="3">
    <source>
        <dbReference type="Proteomes" id="UP000053760"/>
    </source>
</evidence>
<name>A0A091FTV7_CUCCA</name>
<dbReference type="AlphaFoldDB" id="A0A091FTV7"/>
<feature type="region of interest" description="Disordered" evidence="1">
    <location>
        <begin position="1"/>
        <end position="119"/>
    </location>
</feature>
<protein>
    <submittedName>
        <fullName evidence="2">Uncharacterized protein</fullName>
    </submittedName>
</protein>
<dbReference type="EMBL" id="KL447365">
    <property type="protein sequence ID" value="KFO72614.1"/>
    <property type="molecule type" value="Genomic_DNA"/>
</dbReference>
<feature type="compositionally biased region" description="Pro residues" evidence="1">
    <location>
        <begin position="52"/>
        <end position="62"/>
    </location>
</feature>
<evidence type="ECO:0000313" key="2">
    <source>
        <dbReference type="EMBL" id="KFO72614.1"/>
    </source>
</evidence>
<feature type="compositionally biased region" description="Basic and acidic residues" evidence="1">
    <location>
        <begin position="77"/>
        <end position="88"/>
    </location>
</feature>
<feature type="non-terminal residue" evidence="2">
    <location>
        <position position="119"/>
    </location>
</feature>
<keyword evidence="3" id="KW-1185">Reference proteome</keyword>
<reference evidence="2 3" key="1">
    <citation type="submission" date="2014-04" db="EMBL/GenBank/DDBJ databases">
        <title>Genome evolution of avian class.</title>
        <authorList>
            <person name="Zhang G."/>
            <person name="Li C."/>
        </authorList>
    </citation>
    <scope>NUCLEOTIDE SEQUENCE [LARGE SCALE GENOMIC DNA]</scope>
    <source>
        <strain evidence="2">BGI_N303</strain>
    </source>
</reference>
<accession>A0A091FTV7</accession>
<gene>
    <name evidence="2" type="ORF">N303_03244</name>
</gene>